<accession>A0A409WXZ0</accession>
<gene>
    <name evidence="5" type="ORF">CVT25_003970</name>
</gene>
<dbReference type="SUPFAM" id="SSF118310">
    <property type="entry name" value="AN1-like Zinc finger"/>
    <property type="match status" value="1"/>
</dbReference>
<evidence type="ECO:0000256" key="2">
    <source>
        <dbReference type="ARBA" id="ARBA00022771"/>
    </source>
</evidence>
<keyword evidence="6" id="KW-1185">Reference proteome</keyword>
<sequence length="78" mass="8603">MPAKKRCQAGLGTDSRCSSAALRIVGECPQCRSSFCGTHRLPEQHDCSNLENCRQQAFERNKSKLESERTVASKMATA</sequence>
<proteinExistence type="predicted"/>
<protein>
    <recommendedName>
        <fullName evidence="4">AN1-type domain-containing protein</fullName>
    </recommendedName>
</protein>
<dbReference type="InterPro" id="IPR000058">
    <property type="entry name" value="Znf_AN1"/>
</dbReference>
<dbReference type="AlphaFoldDB" id="A0A409WXZ0"/>
<dbReference type="STRING" id="93625.A0A409WXZ0"/>
<keyword evidence="2" id="KW-0863">Zinc-finger</keyword>
<dbReference type="OrthoDB" id="428577at2759"/>
<evidence type="ECO:0000256" key="1">
    <source>
        <dbReference type="ARBA" id="ARBA00022723"/>
    </source>
</evidence>
<keyword evidence="3" id="KW-0862">Zinc</keyword>
<dbReference type="Pfam" id="PF01428">
    <property type="entry name" value="zf-AN1"/>
    <property type="match status" value="1"/>
</dbReference>
<name>A0A409WXZ0_PSICY</name>
<evidence type="ECO:0000313" key="6">
    <source>
        <dbReference type="Proteomes" id="UP000283269"/>
    </source>
</evidence>
<dbReference type="Gene3D" id="4.10.1110.10">
    <property type="entry name" value="AN1-like Zinc finger"/>
    <property type="match status" value="1"/>
</dbReference>
<dbReference type="InParanoid" id="A0A409WXZ0"/>
<feature type="domain" description="AN1-type" evidence="4">
    <location>
        <begin position="17"/>
        <end position="52"/>
    </location>
</feature>
<evidence type="ECO:0000259" key="4">
    <source>
        <dbReference type="SMART" id="SM00154"/>
    </source>
</evidence>
<dbReference type="SMART" id="SM00154">
    <property type="entry name" value="ZnF_AN1"/>
    <property type="match status" value="1"/>
</dbReference>
<dbReference type="InterPro" id="IPR035896">
    <property type="entry name" value="AN1-like_Znf"/>
</dbReference>
<keyword evidence="1" id="KW-0479">Metal-binding</keyword>
<evidence type="ECO:0000313" key="5">
    <source>
        <dbReference type="EMBL" id="PPQ83331.1"/>
    </source>
</evidence>
<comment type="caution">
    <text evidence="5">The sequence shown here is derived from an EMBL/GenBank/DDBJ whole genome shotgun (WGS) entry which is preliminary data.</text>
</comment>
<dbReference type="GO" id="GO:0008270">
    <property type="term" value="F:zinc ion binding"/>
    <property type="evidence" value="ECO:0007669"/>
    <property type="project" value="UniProtKB-KW"/>
</dbReference>
<dbReference type="Proteomes" id="UP000283269">
    <property type="component" value="Unassembled WGS sequence"/>
</dbReference>
<evidence type="ECO:0000256" key="3">
    <source>
        <dbReference type="ARBA" id="ARBA00022833"/>
    </source>
</evidence>
<dbReference type="EMBL" id="NHYD01003027">
    <property type="protein sequence ID" value="PPQ83331.1"/>
    <property type="molecule type" value="Genomic_DNA"/>
</dbReference>
<reference evidence="5 6" key="1">
    <citation type="journal article" date="2018" name="Evol. Lett.">
        <title>Horizontal gene cluster transfer increased hallucinogenic mushroom diversity.</title>
        <authorList>
            <person name="Reynolds H.T."/>
            <person name="Vijayakumar V."/>
            <person name="Gluck-Thaler E."/>
            <person name="Korotkin H.B."/>
            <person name="Matheny P.B."/>
            <person name="Slot J.C."/>
        </authorList>
    </citation>
    <scope>NUCLEOTIDE SEQUENCE [LARGE SCALE GENOMIC DNA]</scope>
    <source>
        <strain evidence="5 6">2631</strain>
    </source>
</reference>
<organism evidence="5 6">
    <name type="scientific">Psilocybe cyanescens</name>
    <dbReference type="NCBI Taxonomy" id="93625"/>
    <lineage>
        <taxon>Eukaryota</taxon>
        <taxon>Fungi</taxon>
        <taxon>Dikarya</taxon>
        <taxon>Basidiomycota</taxon>
        <taxon>Agaricomycotina</taxon>
        <taxon>Agaricomycetes</taxon>
        <taxon>Agaricomycetidae</taxon>
        <taxon>Agaricales</taxon>
        <taxon>Agaricineae</taxon>
        <taxon>Strophariaceae</taxon>
        <taxon>Psilocybe</taxon>
    </lineage>
</organism>